<dbReference type="InterPro" id="IPR038763">
    <property type="entry name" value="DHH_sf"/>
</dbReference>
<dbReference type="SUPFAM" id="SSF64182">
    <property type="entry name" value="DHH phosphoesterases"/>
    <property type="match status" value="1"/>
</dbReference>
<dbReference type="EMBL" id="PFAM01000007">
    <property type="protein sequence ID" value="PIT96340.1"/>
    <property type="molecule type" value="Genomic_DNA"/>
</dbReference>
<reference evidence="2" key="1">
    <citation type="submission" date="2017-09" db="EMBL/GenBank/DDBJ databases">
        <title>Depth-based differentiation of microbial function through sediment-hosted aquifers and enrichment of novel symbionts in the deep terrestrial subsurface.</title>
        <authorList>
            <person name="Probst A.J."/>
            <person name="Ladd B."/>
            <person name="Jarett J.K."/>
            <person name="Geller-Mcgrath D.E."/>
            <person name="Sieber C.M.K."/>
            <person name="Emerson J.B."/>
            <person name="Anantharaman K."/>
            <person name="Thomas B.C."/>
            <person name="Malmstrom R."/>
            <person name="Stieglmeier M."/>
            <person name="Klingl A."/>
            <person name="Woyke T."/>
            <person name="Ryan C.M."/>
            <person name="Banfield J.F."/>
        </authorList>
    </citation>
    <scope>NUCLEOTIDE SEQUENCE [LARGE SCALE GENOMIC DNA]</scope>
</reference>
<protein>
    <recommendedName>
        <fullName evidence="3">DDH domain-containing protein</fullName>
    </recommendedName>
</protein>
<dbReference type="PANTHER" id="PTHR47618">
    <property type="entry name" value="BIFUNCTIONAL OLIGORIBONUCLEASE AND PAP PHOSPHATASE NRNA"/>
    <property type="match status" value="1"/>
</dbReference>
<evidence type="ECO:0008006" key="3">
    <source>
        <dbReference type="Google" id="ProtNLM"/>
    </source>
</evidence>
<dbReference type="Gene3D" id="3.90.1640.10">
    <property type="entry name" value="inorganic pyrophosphatase (n-terminal core)"/>
    <property type="match status" value="2"/>
</dbReference>
<evidence type="ECO:0000313" key="2">
    <source>
        <dbReference type="Proteomes" id="UP000228533"/>
    </source>
</evidence>
<dbReference type="PANTHER" id="PTHR47618:SF1">
    <property type="entry name" value="BIFUNCTIONAL OLIGORIBONUCLEASE AND PAP PHOSPHATASE NRNA"/>
    <property type="match status" value="1"/>
</dbReference>
<evidence type="ECO:0000313" key="1">
    <source>
        <dbReference type="EMBL" id="PIT96340.1"/>
    </source>
</evidence>
<name>A0A2M6WU83_9BACT</name>
<proteinExistence type="predicted"/>
<organism evidence="1 2">
    <name type="scientific">Candidatus Falkowbacteria bacterium CG10_big_fil_rev_8_21_14_0_10_37_14</name>
    <dbReference type="NCBI Taxonomy" id="1974561"/>
    <lineage>
        <taxon>Bacteria</taxon>
        <taxon>Candidatus Falkowiibacteriota</taxon>
    </lineage>
</organism>
<dbReference type="InterPro" id="IPR051319">
    <property type="entry name" value="Oligoribo/pAp-PDE_c-di-AMP_PDE"/>
</dbReference>
<accession>A0A2M6WU83</accession>
<gene>
    <name evidence="1" type="ORF">COT94_00915</name>
</gene>
<dbReference type="Proteomes" id="UP000228533">
    <property type="component" value="Unassembled WGS sequence"/>
</dbReference>
<dbReference type="AlphaFoldDB" id="A0A2M6WU83"/>
<sequence length="379" mass="41826">MIKDTDNFWKLLDQSEHLAIIINQDRLGDALGSGLGLAIALKQTGKTVTVLASDNRLGESFNFLPGFEKIVASPEHSDEYTVGLELGEQKPLKVQYRQDGNKLNFVVTLSGGNLSQQDISLTNSGYPYNLIITVACPDFASLGKIYDEHRSLFFDTPLINIDCDLSNENYGQLNLVDITAPSVSALLYQLISNERPELLTAEVATCLLAGLISRTRNFKTTNINPEALQVAADLITAGANRDLIVGQLYRNRSLKILKLWGFVLAKLMAVSNRRLVWSVLNYEHFQAAGDHLDDLVALCEELLIAMPDTLAVIMFIQKPESAHGLIYSIKNLDALYLAQGYKPSGTKKLAEFELANSSTDYLKTVVTEIEQKLKAITAD</sequence>
<comment type="caution">
    <text evidence="1">The sequence shown here is derived from an EMBL/GenBank/DDBJ whole genome shotgun (WGS) entry which is preliminary data.</text>
</comment>